<dbReference type="RefSeq" id="WP_190921450.1">
    <property type="nucleotide sequence ID" value="NZ_JACXIZ010000063.1"/>
</dbReference>
<evidence type="ECO:0000256" key="1">
    <source>
        <dbReference type="SAM" id="MobiDB-lite"/>
    </source>
</evidence>
<dbReference type="AlphaFoldDB" id="A0A927BWV2"/>
<dbReference type="EMBL" id="JACXIZ010000063">
    <property type="protein sequence ID" value="MBD2848351.1"/>
    <property type="molecule type" value="Genomic_DNA"/>
</dbReference>
<gene>
    <name evidence="2" type="ORF">IDH44_24485</name>
</gene>
<comment type="caution">
    <text evidence="2">The sequence shown here is derived from an EMBL/GenBank/DDBJ whole genome shotgun (WGS) entry which is preliminary data.</text>
</comment>
<reference evidence="2" key="1">
    <citation type="submission" date="2020-09" db="EMBL/GenBank/DDBJ databases">
        <title>A novel bacterium of genus Paenibacillus, isolated from South China Sea.</title>
        <authorList>
            <person name="Huang H."/>
            <person name="Mo K."/>
            <person name="Hu Y."/>
        </authorList>
    </citation>
    <scope>NUCLEOTIDE SEQUENCE</scope>
    <source>
        <strain evidence="2">IB182496</strain>
    </source>
</reference>
<accession>A0A927BWV2</accession>
<feature type="compositionally biased region" description="Basic and acidic residues" evidence="1">
    <location>
        <begin position="73"/>
        <end position="94"/>
    </location>
</feature>
<evidence type="ECO:0000313" key="3">
    <source>
        <dbReference type="Proteomes" id="UP000621560"/>
    </source>
</evidence>
<keyword evidence="3" id="KW-1185">Reference proteome</keyword>
<proteinExistence type="predicted"/>
<evidence type="ECO:0000313" key="2">
    <source>
        <dbReference type="EMBL" id="MBD2848351.1"/>
    </source>
</evidence>
<protein>
    <submittedName>
        <fullName evidence="2">Uncharacterized protein</fullName>
    </submittedName>
</protein>
<feature type="compositionally biased region" description="Basic and acidic residues" evidence="1">
    <location>
        <begin position="21"/>
        <end position="40"/>
    </location>
</feature>
<dbReference type="Proteomes" id="UP000621560">
    <property type="component" value="Unassembled WGS sequence"/>
</dbReference>
<organism evidence="2 3">
    <name type="scientific">Paenibacillus sabuli</name>
    <dbReference type="NCBI Taxonomy" id="2772509"/>
    <lineage>
        <taxon>Bacteria</taxon>
        <taxon>Bacillati</taxon>
        <taxon>Bacillota</taxon>
        <taxon>Bacilli</taxon>
        <taxon>Bacillales</taxon>
        <taxon>Paenibacillaceae</taxon>
        <taxon>Paenibacillus</taxon>
    </lineage>
</organism>
<sequence>MDESGRDLAYRRIERELTRQLEGEAEAGAERMNSEDDKAKLRPRPLPHRYEYRIASAFEPVAEETKRYREMAEELDDRYDRRSERLGEEPRKPAANDADPS</sequence>
<name>A0A927BWV2_9BACL</name>
<feature type="region of interest" description="Disordered" evidence="1">
    <location>
        <begin position="21"/>
        <end position="44"/>
    </location>
</feature>
<feature type="region of interest" description="Disordered" evidence="1">
    <location>
        <begin position="73"/>
        <end position="101"/>
    </location>
</feature>